<dbReference type="OrthoDB" id="3663240at2"/>
<dbReference type="AlphaFoldDB" id="A0A3P4B0B1"/>
<organism evidence="3 4">
    <name type="scientific">Pigmentiphaga humi</name>
    <dbReference type="NCBI Taxonomy" id="2478468"/>
    <lineage>
        <taxon>Bacteria</taxon>
        <taxon>Pseudomonadati</taxon>
        <taxon>Pseudomonadota</taxon>
        <taxon>Betaproteobacteria</taxon>
        <taxon>Burkholderiales</taxon>
        <taxon>Alcaligenaceae</taxon>
        <taxon>Pigmentiphaga</taxon>
    </lineage>
</organism>
<proteinExistence type="predicted"/>
<name>A0A3P4B0B1_9BURK</name>
<dbReference type="PRINTS" id="PR00111">
    <property type="entry name" value="ABHYDROLASE"/>
</dbReference>
<keyword evidence="1 3" id="KW-0378">Hydrolase</keyword>
<dbReference type="GO" id="GO:0018768">
    <property type="term" value="F:2-hydroxy-6-oxo-6-(2'-aminophenyl)hexa-2,4-dienoate hydrolase activity"/>
    <property type="evidence" value="ECO:0007669"/>
    <property type="project" value="UniProtKB-EC"/>
</dbReference>
<evidence type="ECO:0000256" key="1">
    <source>
        <dbReference type="ARBA" id="ARBA00022801"/>
    </source>
</evidence>
<dbReference type="InterPro" id="IPR029058">
    <property type="entry name" value="AB_hydrolase_fold"/>
</dbReference>
<gene>
    <name evidence="3" type="primary">carC_1</name>
    <name evidence="3" type="ORF">PIGHUM_01342</name>
</gene>
<reference evidence="3 4" key="1">
    <citation type="submission" date="2018-10" db="EMBL/GenBank/DDBJ databases">
        <authorList>
            <person name="Criscuolo A."/>
        </authorList>
    </citation>
    <scope>NUCLEOTIDE SEQUENCE [LARGE SCALE GENOMIC DNA]</scope>
    <source>
        <strain evidence="3">DnA1</strain>
    </source>
</reference>
<dbReference type="PANTHER" id="PTHR43798:SF31">
    <property type="entry name" value="AB HYDROLASE SUPERFAMILY PROTEIN YCLE"/>
    <property type="match status" value="1"/>
</dbReference>
<dbReference type="Gene3D" id="3.40.50.1820">
    <property type="entry name" value="alpha/beta hydrolase"/>
    <property type="match status" value="1"/>
</dbReference>
<dbReference type="Pfam" id="PF12697">
    <property type="entry name" value="Abhydrolase_6"/>
    <property type="match status" value="1"/>
</dbReference>
<dbReference type="PANTHER" id="PTHR43798">
    <property type="entry name" value="MONOACYLGLYCEROL LIPASE"/>
    <property type="match status" value="1"/>
</dbReference>
<evidence type="ECO:0000313" key="3">
    <source>
        <dbReference type="EMBL" id="VCU69281.1"/>
    </source>
</evidence>
<keyword evidence="4" id="KW-1185">Reference proteome</keyword>
<dbReference type="GO" id="GO:0016020">
    <property type="term" value="C:membrane"/>
    <property type="evidence" value="ECO:0007669"/>
    <property type="project" value="TreeGrafter"/>
</dbReference>
<dbReference type="SUPFAM" id="SSF53474">
    <property type="entry name" value="alpha/beta-Hydrolases"/>
    <property type="match status" value="1"/>
</dbReference>
<feature type="domain" description="AB hydrolase-1" evidence="2">
    <location>
        <begin position="24"/>
        <end position="269"/>
    </location>
</feature>
<dbReference type="InterPro" id="IPR000073">
    <property type="entry name" value="AB_hydrolase_1"/>
</dbReference>
<dbReference type="RefSeq" id="WP_124078629.1">
    <property type="nucleotide sequence ID" value="NZ_UWPJ01000012.1"/>
</dbReference>
<dbReference type="Proteomes" id="UP000277294">
    <property type="component" value="Unassembled WGS sequence"/>
</dbReference>
<protein>
    <submittedName>
        <fullName evidence="3">2-hydroxy-6-oxo-6-(2'-aminophenyl)hexa-2, 4-dienoic acid hydrolase</fullName>
        <ecNumber evidence="3">3.7.1.13</ecNumber>
    </submittedName>
</protein>
<accession>A0A3P4B0B1</accession>
<dbReference type="InterPro" id="IPR050266">
    <property type="entry name" value="AB_hydrolase_sf"/>
</dbReference>
<dbReference type="EC" id="3.7.1.13" evidence="3"/>
<dbReference type="EMBL" id="UWPJ01000012">
    <property type="protein sequence ID" value="VCU69281.1"/>
    <property type="molecule type" value="Genomic_DNA"/>
</dbReference>
<sequence>MTGRYIDIDGIRTHYLEAGEGPTVVLLHSGEFGAAAELSWEFTLPALARHFHVLAPDWLGFGRTDKVFDFADPRGRSVRHLSRFVARMLAERGTDEADFVGNSMGASNLLRIAAESSGLLPIRSLVAASGGGFVPLTPERQTLLSYDGTPEAMRAMLGAMFHDPGWAADEDYVARRQQLALLPGAWECAAAPRLKPAMPTGAASAFGRADPTPYEAIAVPALIVAGAEDRLRLPGYAEELGRRIRHSEVHVFERCGHCPNIEQADRFNDLTIGFLRRVHQKEMPWTTNL</sequence>
<evidence type="ECO:0000259" key="2">
    <source>
        <dbReference type="Pfam" id="PF12697"/>
    </source>
</evidence>
<evidence type="ECO:0000313" key="4">
    <source>
        <dbReference type="Proteomes" id="UP000277294"/>
    </source>
</evidence>